<evidence type="ECO:0000256" key="3">
    <source>
        <dbReference type="ARBA" id="ARBA00022729"/>
    </source>
</evidence>
<keyword evidence="7" id="KW-1185">Reference proteome</keyword>
<keyword evidence="2" id="KW-0813">Transport</keyword>
<comment type="similarity">
    <text evidence="1">Belongs to the bacterial solute-binding protein 1 family.</text>
</comment>
<evidence type="ECO:0000256" key="2">
    <source>
        <dbReference type="ARBA" id="ARBA00022448"/>
    </source>
</evidence>
<feature type="signal peptide" evidence="5">
    <location>
        <begin position="1"/>
        <end position="24"/>
    </location>
</feature>
<dbReference type="SUPFAM" id="SSF53850">
    <property type="entry name" value="Periplasmic binding protein-like II"/>
    <property type="match status" value="1"/>
</dbReference>
<dbReference type="Gene3D" id="3.40.190.10">
    <property type="entry name" value="Periplasmic binding protein-like II"/>
    <property type="match status" value="2"/>
</dbReference>
<evidence type="ECO:0000256" key="5">
    <source>
        <dbReference type="SAM" id="SignalP"/>
    </source>
</evidence>
<evidence type="ECO:0000313" key="7">
    <source>
        <dbReference type="Proteomes" id="UP001250214"/>
    </source>
</evidence>
<evidence type="ECO:0000256" key="1">
    <source>
        <dbReference type="ARBA" id="ARBA00008520"/>
    </source>
</evidence>
<sequence length="428" mass="45460">MRPRHALALLSSAAVLAACAPAQTDGTDAQADEATGTLRVWLFDEVDRAPKEDVVEAAVEEFEDTHDDVTVDVSYIQVDGRQERFNAAFNDPESAPDVAEFGNTDLPGFVAAGGMAELTEEIEDWDQGDQLDAAITETARVDGATYAVPWFVGARALYYRTDVLEDIDTDPPETLDEVVDTARAARAESDLLGLSTGGNYLWALLPFIWANGGDLAEESGDGYTATIDSPPARAGVDQYTELLSDDVCPPQTCAEMGGNESVDNFVAGEAAMTLGGNFNYAAVSDSDIGDDFDVIPLPGQDPGSVAPAFAGGNHLGVFAGSDRHTLAVEFTQLLAGAEYQERMYEAMGNLPTLTPVQEDVAATDPEMEPFIATLEAGTRFVPATEAWTTIDAQAVLPSMVQQVATGDESVQDATSEAADRMNDAFDES</sequence>
<protein>
    <submittedName>
        <fullName evidence="6">Extracellular solute-binding protein</fullName>
    </submittedName>
</protein>
<dbReference type="RefSeq" id="WP_310910735.1">
    <property type="nucleotide sequence ID" value="NZ_JAVLVT010000001.1"/>
</dbReference>
<accession>A0ABU2H1R9</accession>
<dbReference type="Pfam" id="PF13416">
    <property type="entry name" value="SBP_bac_8"/>
    <property type="match status" value="1"/>
</dbReference>
<dbReference type="PROSITE" id="PS51257">
    <property type="entry name" value="PROKAR_LIPOPROTEIN"/>
    <property type="match status" value="1"/>
</dbReference>
<name>A0ABU2H1R9_9ACTN</name>
<dbReference type="Proteomes" id="UP001250214">
    <property type="component" value="Unassembled WGS sequence"/>
</dbReference>
<dbReference type="EMBL" id="JAVLVT010000001">
    <property type="protein sequence ID" value="MDS1269238.1"/>
    <property type="molecule type" value="Genomic_DNA"/>
</dbReference>
<dbReference type="InterPro" id="IPR006059">
    <property type="entry name" value="SBP"/>
</dbReference>
<reference evidence="7" key="1">
    <citation type="submission" date="2023-07" db="EMBL/GenBank/DDBJ databases">
        <title>Novel species in the genus Lipingzhangella isolated from Sambhar Salt Lake.</title>
        <authorList>
            <person name="Jiya N."/>
            <person name="Kajale S."/>
            <person name="Sharma A."/>
        </authorList>
    </citation>
    <scope>NUCLEOTIDE SEQUENCE [LARGE SCALE GENOMIC DNA]</scope>
    <source>
        <strain evidence="7">LS1_29</strain>
    </source>
</reference>
<proteinExistence type="inferred from homology"/>
<comment type="caution">
    <text evidence="6">The sequence shown here is derived from an EMBL/GenBank/DDBJ whole genome shotgun (WGS) entry which is preliminary data.</text>
</comment>
<keyword evidence="3 5" id="KW-0732">Signal</keyword>
<evidence type="ECO:0000313" key="6">
    <source>
        <dbReference type="EMBL" id="MDS1269238.1"/>
    </source>
</evidence>
<gene>
    <name evidence="6" type="ORF">RIF23_02885</name>
</gene>
<feature type="chain" id="PRO_5047454640" evidence="5">
    <location>
        <begin position="25"/>
        <end position="428"/>
    </location>
</feature>
<organism evidence="6 7">
    <name type="scientific">Lipingzhangella rawalii</name>
    <dbReference type="NCBI Taxonomy" id="2055835"/>
    <lineage>
        <taxon>Bacteria</taxon>
        <taxon>Bacillati</taxon>
        <taxon>Actinomycetota</taxon>
        <taxon>Actinomycetes</taxon>
        <taxon>Streptosporangiales</taxon>
        <taxon>Nocardiopsidaceae</taxon>
        <taxon>Lipingzhangella</taxon>
    </lineage>
</organism>
<dbReference type="PANTHER" id="PTHR30061:SF50">
    <property type="entry name" value="MALTOSE_MALTODEXTRIN-BINDING PERIPLASMIC PROTEIN"/>
    <property type="match status" value="1"/>
</dbReference>
<feature type="region of interest" description="Disordered" evidence="4">
    <location>
        <begin position="406"/>
        <end position="428"/>
    </location>
</feature>
<feature type="compositionally biased region" description="Basic and acidic residues" evidence="4">
    <location>
        <begin position="417"/>
        <end position="428"/>
    </location>
</feature>
<evidence type="ECO:0000256" key="4">
    <source>
        <dbReference type="SAM" id="MobiDB-lite"/>
    </source>
</evidence>
<dbReference type="PANTHER" id="PTHR30061">
    <property type="entry name" value="MALTOSE-BINDING PERIPLASMIC PROTEIN"/>
    <property type="match status" value="1"/>
</dbReference>